<dbReference type="AlphaFoldDB" id="A0AAD7DGX7"/>
<dbReference type="GO" id="GO:0007166">
    <property type="term" value="P:cell surface receptor signaling pathway"/>
    <property type="evidence" value="ECO:0007669"/>
    <property type="project" value="InterPro"/>
</dbReference>
<organism evidence="4 5">
    <name type="scientific">Mycena rosella</name>
    <name type="common">Pink bonnet</name>
    <name type="synonym">Agaricus rosellus</name>
    <dbReference type="NCBI Taxonomy" id="1033263"/>
    <lineage>
        <taxon>Eukaryota</taxon>
        <taxon>Fungi</taxon>
        <taxon>Dikarya</taxon>
        <taxon>Basidiomycota</taxon>
        <taxon>Agaricomycotina</taxon>
        <taxon>Agaricomycetes</taxon>
        <taxon>Agaricomycetidae</taxon>
        <taxon>Agaricales</taxon>
        <taxon>Marasmiineae</taxon>
        <taxon>Mycenaceae</taxon>
        <taxon>Mycena</taxon>
    </lineage>
</organism>
<reference evidence="4" key="1">
    <citation type="submission" date="2023-03" db="EMBL/GenBank/DDBJ databases">
        <title>Massive genome expansion in bonnet fungi (Mycena s.s.) driven by repeated elements and novel gene families across ecological guilds.</title>
        <authorList>
            <consortium name="Lawrence Berkeley National Laboratory"/>
            <person name="Harder C.B."/>
            <person name="Miyauchi S."/>
            <person name="Viragh M."/>
            <person name="Kuo A."/>
            <person name="Thoen E."/>
            <person name="Andreopoulos B."/>
            <person name="Lu D."/>
            <person name="Skrede I."/>
            <person name="Drula E."/>
            <person name="Henrissat B."/>
            <person name="Morin E."/>
            <person name="Kohler A."/>
            <person name="Barry K."/>
            <person name="LaButti K."/>
            <person name="Morin E."/>
            <person name="Salamov A."/>
            <person name="Lipzen A."/>
            <person name="Mereny Z."/>
            <person name="Hegedus B."/>
            <person name="Baldrian P."/>
            <person name="Stursova M."/>
            <person name="Weitz H."/>
            <person name="Taylor A."/>
            <person name="Grigoriev I.V."/>
            <person name="Nagy L.G."/>
            <person name="Martin F."/>
            <person name="Kauserud H."/>
        </authorList>
    </citation>
    <scope>NUCLEOTIDE SEQUENCE</scope>
    <source>
        <strain evidence="4">CBHHK067</strain>
    </source>
</reference>
<protein>
    <recommendedName>
        <fullName evidence="3">DUF7779 domain-containing protein</fullName>
    </recommendedName>
</protein>
<dbReference type="GO" id="GO:0043531">
    <property type="term" value="F:ADP binding"/>
    <property type="evidence" value="ECO:0007669"/>
    <property type="project" value="InterPro"/>
</dbReference>
<evidence type="ECO:0000313" key="5">
    <source>
        <dbReference type="Proteomes" id="UP001221757"/>
    </source>
</evidence>
<name>A0AAD7DGX7_MYCRO</name>
<dbReference type="Pfam" id="PF13424">
    <property type="entry name" value="TPR_12"/>
    <property type="match status" value="3"/>
</dbReference>
<dbReference type="EMBL" id="JARKIE010000068">
    <property type="protein sequence ID" value="KAJ7689985.1"/>
    <property type="molecule type" value="Genomic_DNA"/>
</dbReference>
<dbReference type="InterPro" id="IPR053137">
    <property type="entry name" value="NLR-like"/>
</dbReference>
<keyword evidence="1" id="KW-0175">Coiled coil</keyword>
<sequence length="1138" mass="125944">MPQPPPIPSPVPHSAAPSPAPPAPARPASETDWLPNLLVTAKLIAAGAEAVPFPFVKGAFAMVVTLLETVQKVKRNRDDLRDVCARALEIIQHVHSAMEFYGEAVAVRFKGLCGELVSLLKEIQQDLERMEKKRSGIRGRFREVFKADSTEAEITGYRDRIKELRANFTMVTVMDNNVGLTKLNEKLSALALQHTQSAMHGMGELLRECPAPSPIFHGRRNILDGMHAYFSQNIGRRHVSVLHGLGGAGKTQTALKFIDESRVSDRFSSVFFIDTSTLGTIDLGFKNLAAAKQAGSTTEDALQWLIAQRTEWLVLFNTADDPSIDLQQFLPRCAHGNILITTRNPQLRVHAPDSHYRLSDMEEADAVALLLRSSVQAVITENEQIARKIVQALNFFPLAVVQAGAFISKSGALERYLDLYKANSARLLSGRPAQTQDDYAWTVYTTWQMSFDCLSKPAARFLQLCSFLHHEGITEQIFSNAALYDSADREELDPTVEDLRDAREFLAQFLTSSGAWDELGFLEVTAEIQGYSLIERDPHKGTYSIHPLVHDWTQHSLADSAGTWDCIALIVGMSVPFGDEQEDRWFRLKLVPHVDSLLAHQKDMELKFPNTIGVICLQGRPAAAAELFSKYAAKAKQELGEDHPLTLGALALLAGAFTDLGRSQEAADLRTLVLDKTKQYFGEEHPDSLNAMATLAVSYRELGRLQEAAELEVVVLEKFRSLHGEEHSDTLTAMRNLAVSYRGLGRTKEAVEIEAVVLEKTKHMLGAEHPYTITAMGNLTLSYSALGQEQKAVDLQEIVVQKLKSLYGESHPDTLATMTNLAMSYRALGRLKEAAELQAVVLEKTKEFLGEHHPDHVSAMANLAGTYRGIGQIREAAELHGVIVEKRKQLHGEDHPLTLTAMANLASSYGDLGRSAEAAELGTVVLTKLEQLLGKEHLDTLTAMGNVALSFRELGRLIEAVELETIVLENRKKLLGEGHPQTLIAMGNLAASYRAMGKLQETAELHTVVLQKMELVHGEEHPLTLVATRNLAISFEEIGRSMEAIELGETAMKKMQQILGEEHPDTLIAMSNLAFSYHNLDRSREAAELEAFVLEKRKQHLGEAHPYTLMSIQHLATYRQASAKLDLPAEGRERDSDN</sequence>
<evidence type="ECO:0000259" key="3">
    <source>
        <dbReference type="Pfam" id="PF25000"/>
    </source>
</evidence>
<accession>A0AAD7DGX7</accession>
<dbReference type="NCBIfam" id="NF040586">
    <property type="entry name" value="FxSxx_TPR"/>
    <property type="match status" value="1"/>
</dbReference>
<dbReference type="Gene3D" id="1.25.40.10">
    <property type="entry name" value="Tetratricopeptide repeat domain"/>
    <property type="match status" value="4"/>
</dbReference>
<dbReference type="InterPro" id="IPR011990">
    <property type="entry name" value="TPR-like_helical_dom_sf"/>
</dbReference>
<dbReference type="CDD" id="cd21037">
    <property type="entry name" value="MLKL_NTD"/>
    <property type="match status" value="1"/>
</dbReference>
<dbReference type="Gene3D" id="1.20.930.20">
    <property type="entry name" value="Adaptor protein Cbl, N-terminal domain"/>
    <property type="match status" value="1"/>
</dbReference>
<evidence type="ECO:0000313" key="4">
    <source>
        <dbReference type="EMBL" id="KAJ7689985.1"/>
    </source>
</evidence>
<dbReference type="Gene3D" id="3.40.50.300">
    <property type="entry name" value="P-loop containing nucleotide triphosphate hydrolases"/>
    <property type="match status" value="1"/>
</dbReference>
<feature type="compositionally biased region" description="Pro residues" evidence="2">
    <location>
        <begin position="1"/>
        <end position="11"/>
    </location>
</feature>
<dbReference type="Pfam" id="PF13374">
    <property type="entry name" value="TPR_10"/>
    <property type="match status" value="5"/>
</dbReference>
<gene>
    <name evidence="4" type="ORF">B0H17DRAFT_600067</name>
</gene>
<dbReference type="Proteomes" id="UP001221757">
    <property type="component" value="Unassembled WGS sequence"/>
</dbReference>
<proteinExistence type="predicted"/>
<evidence type="ECO:0000256" key="1">
    <source>
        <dbReference type="SAM" id="Coils"/>
    </source>
</evidence>
<dbReference type="PANTHER" id="PTHR46082:SF11">
    <property type="entry name" value="AAA+ ATPASE DOMAIN-CONTAINING PROTEIN-RELATED"/>
    <property type="match status" value="1"/>
</dbReference>
<dbReference type="SUPFAM" id="SSF48452">
    <property type="entry name" value="TPR-like"/>
    <property type="match status" value="5"/>
</dbReference>
<dbReference type="InterPro" id="IPR059179">
    <property type="entry name" value="MLKL-like_MCAfunc"/>
</dbReference>
<dbReference type="PANTHER" id="PTHR46082">
    <property type="entry name" value="ATP/GTP-BINDING PROTEIN-RELATED"/>
    <property type="match status" value="1"/>
</dbReference>
<keyword evidence="5" id="KW-1185">Reference proteome</keyword>
<evidence type="ECO:0000256" key="2">
    <source>
        <dbReference type="SAM" id="MobiDB-lite"/>
    </source>
</evidence>
<dbReference type="InterPro" id="IPR027417">
    <property type="entry name" value="P-loop_NTPase"/>
</dbReference>
<feature type="coiled-coil region" evidence="1">
    <location>
        <begin position="113"/>
        <end position="167"/>
    </location>
</feature>
<comment type="caution">
    <text evidence="4">The sequence shown here is derived from an EMBL/GenBank/DDBJ whole genome shotgun (WGS) entry which is preliminary data.</text>
</comment>
<dbReference type="InterPro" id="IPR036537">
    <property type="entry name" value="Adaptor_Cbl_N_dom_sf"/>
</dbReference>
<feature type="domain" description="DUF7779" evidence="3">
    <location>
        <begin position="450"/>
        <end position="559"/>
    </location>
</feature>
<dbReference type="SUPFAM" id="SSF52540">
    <property type="entry name" value="P-loop containing nucleoside triphosphate hydrolases"/>
    <property type="match status" value="1"/>
</dbReference>
<dbReference type="Pfam" id="PF25000">
    <property type="entry name" value="DUF7779"/>
    <property type="match status" value="1"/>
</dbReference>
<dbReference type="InterPro" id="IPR056681">
    <property type="entry name" value="DUF7779"/>
</dbReference>
<feature type="region of interest" description="Disordered" evidence="2">
    <location>
        <begin position="1"/>
        <end position="29"/>
    </location>
</feature>